<protein>
    <recommendedName>
        <fullName evidence="2">Reverse transcriptase domain-containing protein</fullName>
    </recommendedName>
</protein>
<dbReference type="Gene3D" id="3.30.70.270">
    <property type="match status" value="1"/>
</dbReference>
<evidence type="ECO:0000313" key="4">
    <source>
        <dbReference type="Proteomes" id="UP000887458"/>
    </source>
</evidence>
<feature type="transmembrane region" description="Helical" evidence="1">
    <location>
        <begin position="12"/>
        <end position="35"/>
    </location>
</feature>
<dbReference type="InterPro" id="IPR000477">
    <property type="entry name" value="RT_dom"/>
</dbReference>
<dbReference type="Gene3D" id="3.10.10.10">
    <property type="entry name" value="HIV Type 1 Reverse Transcriptase, subunit A, domain 1"/>
    <property type="match status" value="1"/>
</dbReference>
<feature type="domain" description="Reverse transcriptase" evidence="2">
    <location>
        <begin position="559"/>
        <end position="668"/>
    </location>
</feature>
<dbReference type="SUPFAM" id="SSF56672">
    <property type="entry name" value="DNA/RNA polymerases"/>
    <property type="match status" value="1"/>
</dbReference>
<comment type="caution">
    <text evidence="3">The sequence shown here is derived from an EMBL/GenBank/DDBJ whole genome shotgun (WGS) entry which is preliminary data.</text>
</comment>
<dbReference type="InterPro" id="IPR043502">
    <property type="entry name" value="DNA/RNA_pol_sf"/>
</dbReference>
<dbReference type="InterPro" id="IPR021109">
    <property type="entry name" value="Peptidase_aspartic_dom_sf"/>
</dbReference>
<dbReference type="Pfam" id="PF00078">
    <property type="entry name" value="RVT_1"/>
    <property type="match status" value="1"/>
</dbReference>
<keyword evidence="4" id="KW-1185">Reference proteome</keyword>
<reference evidence="3 4" key="1">
    <citation type="journal article" date="2018" name="J. Allergy Clin. Immunol.">
        <title>High-quality assembly of Dermatophagoides pteronyssinus genome and transcriptome reveals a wide range of novel allergens.</title>
        <authorList>
            <person name="Liu X.Y."/>
            <person name="Yang K.Y."/>
            <person name="Wang M.Q."/>
            <person name="Kwok J.S."/>
            <person name="Zeng X."/>
            <person name="Yang Z."/>
            <person name="Xiao X.J."/>
            <person name="Lau C.P."/>
            <person name="Li Y."/>
            <person name="Huang Z.M."/>
            <person name="Ba J.G."/>
            <person name="Yim A.K."/>
            <person name="Ouyang C.Y."/>
            <person name="Ngai S.M."/>
            <person name="Chan T.F."/>
            <person name="Leung E.L."/>
            <person name="Liu L."/>
            <person name="Liu Z.G."/>
            <person name="Tsui S.K."/>
        </authorList>
    </citation>
    <scope>NUCLEOTIDE SEQUENCE [LARGE SCALE GENOMIC DNA]</scope>
    <source>
        <strain evidence="3">Derp</strain>
    </source>
</reference>
<accession>A0ABQ8IQJ7</accession>
<dbReference type="EMBL" id="NJHN03000129">
    <property type="protein sequence ID" value="KAH9412452.1"/>
    <property type="molecule type" value="Genomic_DNA"/>
</dbReference>
<evidence type="ECO:0000313" key="3">
    <source>
        <dbReference type="EMBL" id="KAH9412452.1"/>
    </source>
</evidence>
<keyword evidence="1" id="KW-0812">Transmembrane</keyword>
<sequence>MGSFIRRSLITIFMAIFISVVQTYTWITLPIYYLLQKPWLKRKLNLRNRVKIYNPSSAPLTTIPSVESDSNNNNQRSKHLSRLHTIKSCMMLIISIQNPKRLSLVTVENINCLICNGKHLSYKCPLPRQEKFEKVKINRLCFRCLNKFNSFHVGCRRGERCKCGKNFNISICPCEGKTTMNFHNQTNNATMATNDFSSNNQIDHVAISSTNETKTFLSVLELWAIYKNKKQKIYALLDGCATVSSISQNLANNLKVQTTVEKGIEIHGYGNNQTEILKSTFIRFESLNGISFGPDKVLIGPQTILEEVETIPKRILNKTLELGFNPISPSTENSKIKIDVLFGLDWLFNHILLPAEERKFVEIENGFEAYNTKIGTVIHGHTRNSKSFYTSLCQNVHCPVQDIERIFFDNTAPDVENNAEDKKWIESYQNKLRLNEEERRVYAPLPWINEERPKDNFNQIVKLLPALVRKLEKDKLLNNYTEQLDFFVNNNFAEVIDENAKDGFFLNHFPVVRQNTTYDVRPVFNASFKRGSARSLNDFLFKGNLTGLKLTKMLLNWRFNSCILFGDIQKAFLQIKIEPEDRKYLKYLWQKDGKLVILQFTSVIFGATSSPYILESAISKLLREVDPELTECIYMDDILFTANDLEDLFVRFSNVEKALSKGSMKIHKFTAKKEVIEYFKTKNPEIKIEEKDASKILGLLAPFQLKFRSLVRDLHLSKYDWDLELAAALEGSRLMAKVLKELPHLKIGNLFSDSMVTLARISSNPKSLGAFEICNLKFKKALLVIERLLAWMSSRVEDSQRIHYQPLLQLLKIVQKNLFKNEFQHLFRQEPLPKDSPLHKWPIFLDDDGLIRLKRRIDNSELSFEEKFPIILFNSPIVKDMVKEFHIKFFHAGISRTIFELKRYFFIPKIYFLVKSLCVNVFEGKETIPETKISTLYERIAGTVSDFWKSWSKAYLIELASFSRERNIVPQIGDLAFLVDNQREKSLWPIVQVSKLFKEGREAEVLDLITGKKVYKIRSFSHPINNMIRLIDRK</sequence>
<evidence type="ECO:0000259" key="2">
    <source>
        <dbReference type="Pfam" id="PF00078"/>
    </source>
</evidence>
<organism evidence="3 4">
    <name type="scientific">Dermatophagoides pteronyssinus</name>
    <name type="common">European house dust mite</name>
    <dbReference type="NCBI Taxonomy" id="6956"/>
    <lineage>
        <taxon>Eukaryota</taxon>
        <taxon>Metazoa</taxon>
        <taxon>Ecdysozoa</taxon>
        <taxon>Arthropoda</taxon>
        <taxon>Chelicerata</taxon>
        <taxon>Arachnida</taxon>
        <taxon>Acari</taxon>
        <taxon>Acariformes</taxon>
        <taxon>Sarcoptiformes</taxon>
        <taxon>Astigmata</taxon>
        <taxon>Psoroptidia</taxon>
        <taxon>Analgoidea</taxon>
        <taxon>Pyroglyphidae</taxon>
        <taxon>Dermatophagoidinae</taxon>
        <taxon>Dermatophagoides</taxon>
    </lineage>
</organism>
<keyword evidence="1" id="KW-0472">Membrane</keyword>
<dbReference type="PANTHER" id="PTHR47331">
    <property type="entry name" value="PHD-TYPE DOMAIN-CONTAINING PROTEIN"/>
    <property type="match status" value="1"/>
</dbReference>
<name>A0ABQ8IQJ7_DERPT</name>
<keyword evidence="1" id="KW-1133">Transmembrane helix</keyword>
<gene>
    <name evidence="3" type="ORF">DERP_006413</name>
</gene>
<evidence type="ECO:0000256" key="1">
    <source>
        <dbReference type="SAM" id="Phobius"/>
    </source>
</evidence>
<proteinExistence type="predicted"/>
<dbReference type="InterPro" id="IPR043128">
    <property type="entry name" value="Rev_trsase/Diguanyl_cyclase"/>
</dbReference>
<dbReference type="PANTHER" id="PTHR47331:SF1">
    <property type="entry name" value="GAG-LIKE PROTEIN"/>
    <property type="match status" value="1"/>
</dbReference>
<dbReference type="Proteomes" id="UP000887458">
    <property type="component" value="Unassembled WGS sequence"/>
</dbReference>
<reference evidence="3 4" key="2">
    <citation type="journal article" date="2022" name="Mol. Biol. Evol.">
        <title>Comparative Genomics Reveals Insights into the Divergent Evolution of Astigmatic Mites and Household Pest Adaptations.</title>
        <authorList>
            <person name="Xiong Q."/>
            <person name="Wan A.T."/>
            <person name="Liu X."/>
            <person name="Fung C.S."/>
            <person name="Xiao X."/>
            <person name="Malainual N."/>
            <person name="Hou J."/>
            <person name="Wang L."/>
            <person name="Wang M."/>
            <person name="Yang K.Y."/>
            <person name="Cui Y."/>
            <person name="Leung E.L."/>
            <person name="Nong W."/>
            <person name="Shin S.K."/>
            <person name="Au S.W."/>
            <person name="Jeong K.Y."/>
            <person name="Chew F.T."/>
            <person name="Hui J.H."/>
            <person name="Leung T.F."/>
            <person name="Tungtrongchitr A."/>
            <person name="Zhong N."/>
            <person name="Liu Z."/>
            <person name="Tsui S.K."/>
        </authorList>
    </citation>
    <scope>NUCLEOTIDE SEQUENCE [LARGE SCALE GENOMIC DNA]</scope>
    <source>
        <strain evidence="3">Derp</strain>
    </source>
</reference>
<dbReference type="Gene3D" id="2.40.70.10">
    <property type="entry name" value="Acid Proteases"/>
    <property type="match status" value="1"/>
</dbReference>